<dbReference type="Pfam" id="PF00207">
    <property type="entry name" value="A2M"/>
    <property type="match status" value="1"/>
</dbReference>
<dbReference type="EMBL" id="JAVHUL010000001">
    <property type="protein sequence ID" value="MDQ7915970.1"/>
    <property type="molecule type" value="Genomic_DNA"/>
</dbReference>
<keyword evidence="2" id="KW-0813">Transport</keyword>
<dbReference type="InterPro" id="IPR037066">
    <property type="entry name" value="Plug_dom_sf"/>
</dbReference>
<keyword evidence="2" id="KW-0472">Membrane</keyword>
<accession>A0ABU0ZXF4</accession>
<dbReference type="InterPro" id="IPR041246">
    <property type="entry name" value="Bact_MG10"/>
</dbReference>
<dbReference type="Gene3D" id="2.60.40.1120">
    <property type="entry name" value="Carboxypeptidase-like, regulatory domain"/>
    <property type="match status" value="1"/>
</dbReference>
<keyword evidence="2" id="KW-0998">Cell outer membrane</keyword>
<dbReference type="SMART" id="SM01360">
    <property type="entry name" value="A2M"/>
    <property type="match status" value="1"/>
</dbReference>
<feature type="signal peptide" evidence="4">
    <location>
        <begin position="1"/>
        <end position="20"/>
    </location>
</feature>
<dbReference type="PROSITE" id="PS52016">
    <property type="entry name" value="TONB_DEPENDENT_REC_3"/>
    <property type="match status" value="1"/>
</dbReference>
<evidence type="ECO:0000256" key="1">
    <source>
        <dbReference type="ARBA" id="ARBA00010556"/>
    </source>
</evidence>
<keyword evidence="2" id="KW-0812">Transmembrane</keyword>
<evidence type="ECO:0000256" key="4">
    <source>
        <dbReference type="SAM" id="SignalP"/>
    </source>
</evidence>
<dbReference type="RefSeq" id="WP_308862579.1">
    <property type="nucleotide sequence ID" value="NZ_JAVHUL010000001.1"/>
</dbReference>
<feature type="chain" id="PRO_5047218451" evidence="4">
    <location>
        <begin position="21"/>
        <end position="2155"/>
    </location>
</feature>
<dbReference type="SUPFAM" id="SSF56935">
    <property type="entry name" value="Porins"/>
    <property type="match status" value="1"/>
</dbReference>
<organism evidence="6 7">
    <name type="scientific">Mesonia profundi</name>
    <dbReference type="NCBI Taxonomy" id="3070998"/>
    <lineage>
        <taxon>Bacteria</taxon>
        <taxon>Pseudomonadati</taxon>
        <taxon>Bacteroidota</taxon>
        <taxon>Flavobacteriia</taxon>
        <taxon>Flavobacteriales</taxon>
        <taxon>Flavobacteriaceae</taxon>
        <taxon>Mesonia</taxon>
    </lineage>
</organism>
<dbReference type="Proteomes" id="UP001230915">
    <property type="component" value="Unassembled WGS sequence"/>
</dbReference>
<comment type="subcellular location">
    <subcellularLocation>
        <location evidence="2">Cell outer membrane</location>
        <topology evidence="2">Multi-pass membrane protein</topology>
    </subcellularLocation>
</comment>
<dbReference type="Gene3D" id="2.60.40.1930">
    <property type="match status" value="1"/>
</dbReference>
<reference evidence="6 7" key="1">
    <citation type="submission" date="2023-08" db="EMBL/GenBank/DDBJ databases">
        <title>Mesonia sp. MT50, isolated from deep-sea sediment of the Mariana Trench.</title>
        <authorList>
            <person name="Fu H."/>
        </authorList>
    </citation>
    <scope>NUCLEOTIDE SEQUENCE [LARGE SCALE GENOMIC DNA]</scope>
    <source>
        <strain evidence="6 7">MT50</strain>
    </source>
</reference>
<dbReference type="Pfam" id="PF07715">
    <property type="entry name" value="Plug"/>
    <property type="match status" value="1"/>
</dbReference>
<dbReference type="Pfam" id="PF01835">
    <property type="entry name" value="MG2"/>
    <property type="match status" value="1"/>
</dbReference>
<dbReference type="InterPro" id="IPR051802">
    <property type="entry name" value="YfhM-like"/>
</dbReference>
<dbReference type="SUPFAM" id="SSF48239">
    <property type="entry name" value="Terpenoid cyclases/Protein prenyltransferases"/>
    <property type="match status" value="1"/>
</dbReference>
<evidence type="ECO:0000256" key="3">
    <source>
        <dbReference type="SAM" id="Coils"/>
    </source>
</evidence>
<dbReference type="InterPro" id="IPR002890">
    <property type="entry name" value="MG2"/>
</dbReference>
<dbReference type="InterPro" id="IPR008930">
    <property type="entry name" value="Terpenoid_cyclase/PrenylTrfase"/>
</dbReference>
<name>A0ABU0ZXF4_9FLAO</name>
<feature type="coiled-coil region" evidence="3">
    <location>
        <begin position="1689"/>
        <end position="1725"/>
    </location>
</feature>
<comment type="similarity">
    <text evidence="2">Belongs to the TonB-dependent receptor family.</text>
</comment>
<evidence type="ECO:0000313" key="6">
    <source>
        <dbReference type="EMBL" id="MDQ7915970.1"/>
    </source>
</evidence>
<dbReference type="InterPro" id="IPR012910">
    <property type="entry name" value="Plug_dom"/>
</dbReference>
<keyword evidence="3" id="KW-0175">Coiled coil</keyword>
<dbReference type="InterPro" id="IPR039426">
    <property type="entry name" value="TonB-dep_rcpt-like"/>
</dbReference>
<keyword evidence="7" id="KW-1185">Reference proteome</keyword>
<dbReference type="Gene3D" id="1.50.10.20">
    <property type="match status" value="1"/>
</dbReference>
<dbReference type="SUPFAM" id="SSF49464">
    <property type="entry name" value="Carboxypeptidase regulatory domain-like"/>
    <property type="match status" value="1"/>
</dbReference>
<sequence>MLKKLLLLSLVLFISSTVFAQKKFDRWWDKVEQDERAGLFMDAYEKAEKILKKADRKDNPHQFIKAFLYVEKFKLLLKDNSLEEVHQDFVEEIGKQSFPVKNILSSYLAESLTQYYNQHRYRIRNRTKIDSIKSAFTTWDQETFQENIDAYYELSLTHKDELIKIPLSDYKEILSYGDNYGRYRSSLLDLLAFRYLKAIEPRQSYSLSKNSFLLDEANFFSLPQKFSQLTIKPENTSSKRYKTLKIYQALTQAHVKENNSLSVCIITLDRFKFLAEHGNYEDNQAEYLKALKSFLANTTSAKEKAWIAYHLAKFYIENANKAKHPDYPEKALEQTEYVLSLDANTIPEREVLKLKKKIYSSTFSVETQESPLPNRPILTQVTTKNIDTLYVSVYKAPVNFYTYKKRNALVTKTLETAEAIHQEIFNLQNPDPFYAYSTEFLSRSLEPGQYIRLFSTKKNPDLDTDMYLYHMIYVTDLTYNLYDYDREQHLYVQSRETGLSVPKTQVNLQNKENYVTNEEGFVILKGENKYYSENTLLIKEKDSLATEVRFSKKHRRSSSNVGNIKSHILTDRSIYRPGQPLYYKVILSYENDNERKVVPNEKLTLILTDPNHNSVQEIELTTNEFGSAAGELIIPDNNLTGSYRLIVDEAFDDESLTNRSNFYEQSTTISVEEYKRPTFEVELLKLDSTYVLNDSVSLKGKAAAFFGGNLSNAKVKYEINRSLNRNPLYRQSSRYIPVESTRIASGTVSTNEKGEFAVDFKAVPDSLVARKFKPVFTYSITASITDINGETQFQKKQLKFGYHAGEIQITSPRQVQLQEDQKLRLLAKDFNDKPIKVSGQLLVYQYQTPQRIIHRRPWPTPEIQRIPKEKFLQHYPYFAYDSLDVKAHWQKEIVKTIDLNFEDRIELDYKDWKKELSSGEYLLQFKGKDDASDSITTSLALQLRNKKDEDNLKNTEFVTFSSKVEKKTKKNLIQAHFYTPIEGLNILLEVNYSEKLQLKKYIQLQKGDNIIPIEVAKNIENVGLRYAFTTQGISQQQTKSVSIPKKKKKEKTLQFEVMSFKNKLKPGNEETWELKVLDQKNKAAEAEVLASMYDASLDQFKAHDWSIQLYQERNKDIYYAFPHLKQQNTNVSYEAYNRRRNFSSFRFRFLGKLISTNLKHFGYHFIHTDTYQKIYVSSLIEKNITHENVVVGVVIDDEGLPLPGVNIIVKGTSKGTQTDFDGKFIIDYAPKMTLIISYVGFDTQAIQVDQPQKLNVVMLAGHALEEVVVTALGIKRSKDQITSSYEIINTEDLMNPNNPDVVRDLAGKISGLQIKSIPGGGSQIVLRGSRSVSESKSPLIVIDGKIASAEDLEKLTPAQMSSLNLLKGSNGAALYGSQGANGVMIITTKAAEKELQQVQTRTNLQETAFFFPQLKTNKKGEISFKFKSPEALTRWKFQAFAHDKNLHQAKLDLTSMTQKDLNILPNFPRFFRSKDSIIISAKVNNLADKSLNGIIQLEFTDELTQEKIPLIVDASSVKNFSIPSKGNTEVNWKLAIPEGLSAVRYRIVAKAGNFSDGEENVIPVFTNRIFITESLPIWLNPKEAKSFSLENLKNNKSSTLENHQLIFEYTSNPIWTAIKALPYLVEYPYDCAEQTFARFFANNLAEFLLKQNPEIESVLKEWEKNGSLISELNKNEELKNILIQETPWLKTAQSQEEQQKRIADLLEAKKASERAQKTLVKLEQMQLGSGAFPWFTGGRENLSISLHILISMERLEKMNQGLSDLSKYQQIKNKLITYLDNEFLEIEREHYSNLQLNYLYARSFDALQSKPEIKKYSDELLKQYQEEWLSLSIQSKVTLALVAHRFQDKKLAKNILESLKQNAVINSNYGMYWKELTKSYAWFNDAIATQALAMEAFNEIDKSEESVRQLKTWLLRNKKTEAWKSTKATTEAIYVLLTYGTTKAEPEFPSIKIGDKKITPKTAEAKTGYFKTSFSSEEITPQMGQVDINNKSQTAQYGGLYWQYFEESDQIKEHQQEQISIQKNLYKKVETNEGSSLEPINEQNLNLGDIVVVRLEINAKESFSFMHLKDMRAAGLEPVDVISKYKYQDGLAFYQSTKDVATHFFFDNLRKGTYVLEYSLKVNNKGDFSNGTTQLQSLYAPEFSVQTKGTRLEIE</sequence>
<dbReference type="PANTHER" id="PTHR40094:SF1">
    <property type="entry name" value="UBIQUITIN DOMAIN-CONTAINING PROTEIN"/>
    <property type="match status" value="1"/>
</dbReference>
<comment type="caution">
    <text evidence="6">The sequence shown here is derived from an EMBL/GenBank/DDBJ whole genome shotgun (WGS) entry which is preliminary data.</text>
</comment>
<dbReference type="InterPro" id="IPR047565">
    <property type="entry name" value="Alpha-macroglob_thiol-ester_cl"/>
</dbReference>
<evidence type="ECO:0000313" key="7">
    <source>
        <dbReference type="Proteomes" id="UP001230915"/>
    </source>
</evidence>
<gene>
    <name evidence="6" type="ORF">RBU60_00130</name>
</gene>
<keyword evidence="2" id="KW-1134">Transmembrane beta strand</keyword>
<comment type="similarity">
    <text evidence="1">Belongs to the protease inhibitor I39 (alpha-2-macroglobulin) family. Bacterial alpha-2-macroglobulin subfamily.</text>
</comment>
<feature type="domain" description="Alpha-2-macroglobulin" evidence="5">
    <location>
        <begin position="1407"/>
        <end position="1497"/>
    </location>
</feature>
<keyword evidence="4" id="KW-0732">Signal</keyword>
<evidence type="ECO:0000256" key="2">
    <source>
        <dbReference type="PROSITE-ProRule" id="PRU01360"/>
    </source>
</evidence>
<dbReference type="InterPro" id="IPR001599">
    <property type="entry name" value="Macroglobln_a2"/>
</dbReference>
<dbReference type="Gene3D" id="2.170.130.10">
    <property type="entry name" value="TonB-dependent receptor, plug domain"/>
    <property type="match status" value="1"/>
</dbReference>
<evidence type="ECO:0000259" key="5">
    <source>
        <dbReference type="SMART" id="SM01360"/>
    </source>
</evidence>
<dbReference type="InterPro" id="IPR008969">
    <property type="entry name" value="CarboxyPept-like_regulatory"/>
</dbReference>
<dbReference type="PANTHER" id="PTHR40094">
    <property type="entry name" value="ALPHA-2-MACROGLOBULIN HOMOLOG"/>
    <property type="match status" value="1"/>
</dbReference>
<dbReference type="Pfam" id="PF13715">
    <property type="entry name" value="CarbopepD_reg_2"/>
    <property type="match status" value="1"/>
</dbReference>
<proteinExistence type="inferred from homology"/>
<protein>
    <submittedName>
        <fullName evidence="6">Carboxypeptidase-like regulatory domain-containing protein</fullName>
    </submittedName>
</protein>
<dbReference type="SMART" id="SM01419">
    <property type="entry name" value="Thiol-ester_cl"/>
    <property type="match status" value="1"/>
</dbReference>
<dbReference type="Pfam" id="PF17973">
    <property type="entry name" value="bMG10"/>
    <property type="match status" value="1"/>
</dbReference>